<dbReference type="Pfam" id="PF00089">
    <property type="entry name" value="Trypsin"/>
    <property type="match status" value="1"/>
</dbReference>
<keyword evidence="6" id="KW-0732">Signal</keyword>
<dbReference type="SUPFAM" id="SSF50494">
    <property type="entry name" value="Trypsin-like serine proteases"/>
    <property type="match status" value="1"/>
</dbReference>
<evidence type="ECO:0000256" key="14">
    <source>
        <dbReference type="ARBA" id="ARBA00066707"/>
    </source>
</evidence>
<dbReference type="InterPro" id="IPR001254">
    <property type="entry name" value="Trypsin_dom"/>
</dbReference>
<dbReference type="SUPFAM" id="SSF57535">
    <property type="entry name" value="Complement control module/SCR domain"/>
    <property type="match status" value="1"/>
</dbReference>
<evidence type="ECO:0000256" key="6">
    <source>
        <dbReference type="ARBA" id="ARBA00022729"/>
    </source>
</evidence>
<dbReference type="PRINTS" id="PR00722">
    <property type="entry name" value="CHYMOTRYPSIN"/>
</dbReference>
<dbReference type="InterPro" id="IPR036179">
    <property type="entry name" value="Ig-like_dom_sf"/>
</dbReference>
<keyword evidence="5 16" id="KW-0645">Protease</keyword>
<evidence type="ECO:0000259" key="19">
    <source>
        <dbReference type="PROSITE" id="PS50923"/>
    </source>
</evidence>
<evidence type="ECO:0000256" key="15">
    <source>
        <dbReference type="PROSITE-ProRule" id="PRU00302"/>
    </source>
</evidence>
<keyword evidence="8 16" id="KW-0378">Hydrolase</keyword>
<dbReference type="Gene3D" id="2.60.40.10">
    <property type="entry name" value="Immunoglobulins"/>
    <property type="match status" value="1"/>
</dbReference>
<dbReference type="Proteomes" id="UP000827092">
    <property type="component" value="Unassembled WGS sequence"/>
</dbReference>
<feature type="disulfide bond" evidence="15">
    <location>
        <begin position="48"/>
        <end position="75"/>
    </location>
</feature>
<dbReference type="InterPro" id="IPR018114">
    <property type="entry name" value="TRYPSIN_HIS"/>
</dbReference>
<evidence type="ECO:0000256" key="8">
    <source>
        <dbReference type="ARBA" id="ARBA00022801"/>
    </source>
</evidence>
<dbReference type="InterPro" id="IPR009003">
    <property type="entry name" value="Peptidase_S1_PA"/>
</dbReference>
<dbReference type="AlphaFoldDB" id="A0AAV6UED0"/>
<keyword evidence="11" id="KW-0130">Cell adhesion</keyword>
<dbReference type="InterPro" id="IPR033116">
    <property type="entry name" value="TRYPSIN_SER"/>
</dbReference>
<dbReference type="PROSITE" id="PS50923">
    <property type="entry name" value="SUSHI"/>
    <property type="match status" value="1"/>
</dbReference>
<evidence type="ECO:0000256" key="2">
    <source>
        <dbReference type="ARBA" id="ARBA00022525"/>
    </source>
</evidence>
<dbReference type="EC" id="3.4.21.84" evidence="14"/>
<comment type="catalytic activity">
    <reaction evidence="13">
        <text>Selective cleavage of 103-Arg-|-Ser-104 and 124-Ile-|-Ile-125 bonds in Limulus clotting factor B to form activated factor B. Cleavage of -Pro-Arg-|-Xaa- bonds in synthetic substrates.</text>
        <dbReference type="EC" id="3.4.21.84"/>
    </reaction>
</comment>
<dbReference type="GO" id="GO:0030246">
    <property type="term" value="F:carbohydrate binding"/>
    <property type="evidence" value="ECO:0007669"/>
    <property type="project" value="UniProtKB-KW"/>
</dbReference>
<dbReference type="InterPro" id="IPR035976">
    <property type="entry name" value="Sushi/SCR/CCP_sf"/>
</dbReference>
<dbReference type="Gene3D" id="2.40.10.10">
    <property type="entry name" value="Trypsin-like serine proteases"/>
    <property type="match status" value="2"/>
</dbReference>
<dbReference type="Pfam" id="PF00084">
    <property type="entry name" value="Sushi"/>
    <property type="match status" value="1"/>
</dbReference>
<dbReference type="Gene3D" id="2.10.70.10">
    <property type="entry name" value="Complement Module, domain 1"/>
    <property type="match status" value="1"/>
</dbReference>
<dbReference type="SUPFAM" id="SSF48726">
    <property type="entry name" value="Immunoglobulin"/>
    <property type="match status" value="1"/>
</dbReference>
<feature type="domain" description="Sushi" evidence="19">
    <location>
        <begin position="21"/>
        <end position="77"/>
    </location>
</feature>
<evidence type="ECO:0000256" key="9">
    <source>
        <dbReference type="ARBA" id="ARBA00022820"/>
    </source>
</evidence>
<name>A0AAV6UED0_9ARAC</name>
<keyword evidence="4 15" id="KW-0768">Sushi</keyword>
<reference evidence="20 21" key="1">
    <citation type="journal article" date="2022" name="Nat. Ecol. Evol.">
        <title>A masculinizing supergene underlies an exaggerated male reproductive morph in a spider.</title>
        <authorList>
            <person name="Hendrickx F."/>
            <person name="De Corte Z."/>
            <person name="Sonet G."/>
            <person name="Van Belleghem S.M."/>
            <person name="Kostlbacher S."/>
            <person name="Vangestel C."/>
        </authorList>
    </citation>
    <scope>NUCLEOTIDE SEQUENCE [LARGE SCALE GENOMIC DNA]</scope>
    <source>
        <strain evidence="20">W744_W776</strain>
    </source>
</reference>
<protein>
    <recommendedName>
        <fullName evidence="14">limulus clotting factor C</fullName>
        <ecNumber evidence="14">3.4.21.84</ecNumber>
    </recommendedName>
</protein>
<feature type="domain" description="Peptidase S1" evidence="17">
    <location>
        <begin position="287"/>
        <end position="540"/>
    </location>
</feature>
<evidence type="ECO:0000313" key="20">
    <source>
        <dbReference type="EMBL" id="KAG8182584.1"/>
    </source>
</evidence>
<keyword evidence="21" id="KW-1185">Reference proteome</keyword>
<evidence type="ECO:0000256" key="1">
    <source>
        <dbReference type="ARBA" id="ARBA00004613"/>
    </source>
</evidence>
<keyword evidence="2" id="KW-0964">Secreted</keyword>
<dbReference type="GO" id="GO:0005615">
    <property type="term" value="C:extracellular space"/>
    <property type="evidence" value="ECO:0007669"/>
    <property type="project" value="TreeGrafter"/>
</dbReference>
<dbReference type="FunFam" id="2.40.10.10:FF:000120">
    <property type="entry name" value="Putative serine protease"/>
    <property type="match status" value="1"/>
</dbReference>
<sequence>MGASRLWLRKNLGGVHGEIEKKCSEKLILKNGHVRLQLRGGVTAVFTCDVGYTIRGSNVSHCQTDGHWSAPSPTCIPNDQKCFLAEIETILLHSGKSISINCSRDMSIENGHIFWVANSTNVKTTFINQDILMATTTIPGIYTCLMYTSSEISIVRTVNIISSDPLFTPKSLEECSMSFRNITSNISLDLGSNLSISCEVFPQPAKLSWLKNGKVLYINNEPHSSHFLNIPNVQKSDEGNYTCIAHTHFPQCTKTKSVIVKIETPSEMISNFACGQPVKSVRRWRRVIDGVRAASLSAPWMGMMTIEQEPPFCGCSLITQKWVVTAAHCFRSSIKGNSTFLSPEIVHRKVRVKFGKQLRRQFEVDEVVRSIRTLVIYPEFGLMPTARNVANEHDIALIELDKPVMFQPSVLPVCLPPPGFMQSIPTGSLGVVTGWGRVSVRDSVMAQTLQEAYLPLVNNSVCQQNSNYVITDNMICAGYAESYRPDTCSGDSGGPFVLKQLNSWFLIGVVSWGEGCSNPLKYGIYTKVERYVPWIQSVILKNP</sequence>
<keyword evidence="3" id="KW-0245">EGF-like domain</keyword>
<dbReference type="InterPro" id="IPR013783">
    <property type="entry name" value="Ig-like_fold"/>
</dbReference>
<comment type="subcellular location">
    <subcellularLocation>
        <location evidence="1">Secreted</location>
    </subcellularLocation>
</comment>
<dbReference type="PROSITE" id="PS00135">
    <property type="entry name" value="TRYPSIN_SER"/>
    <property type="match status" value="1"/>
</dbReference>
<dbReference type="InterPro" id="IPR003598">
    <property type="entry name" value="Ig_sub2"/>
</dbReference>
<evidence type="ECO:0000256" key="7">
    <source>
        <dbReference type="ARBA" id="ARBA00022734"/>
    </source>
</evidence>
<dbReference type="GO" id="GO:0007155">
    <property type="term" value="P:cell adhesion"/>
    <property type="evidence" value="ECO:0007669"/>
    <property type="project" value="UniProtKB-KW"/>
</dbReference>
<gene>
    <name evidence="20" type="ORF">JTE90_021722</name>
</gene>
<evidence type="ECO:0000256" key="4">
    <source>
        <dbReference type="ARBA" id="ARBA00022659"/>
    </source>
</evidence>
<evidence type="ECO:0000256" key="3">
    <source>
        <dbReference type="ARBA" id="ARBA00022536"/>
    </source>
</evidence>
<dbReference type="SMART" id="SM00020">
    <property type="entry name" value="Tryp_SPc"/>
    <property type="match status" value="1"/>
</dbReference>
<keyword evidence="9" id="KW-0353">Hemolymph clotting</keyword>
<evidence type="ECO:0000313" key="21">
    <source>
        <dbReference type="Proteomes" id="UP000827092"/>
    </source>
</evidence>
<dbReference type="GO" id="GO:0004252">
    <property type="term" value="F:serine-type endopeptidase activity"/>
    <property type="evidence" value="ECO:0007669"/>
    <property type="project" value="InterPro"/>
</dbReference>
<comment type="caution">
    <text evidence="20">The sequence shown here is derived from an EMBL/GenBank/DDBJ whole genome shotgun (WGS) entry which is preliminary data.</text>
</comment>
<evidence type="ECO:0000256" key="10">
    <source>
        <dbReference type="ARBA" id="ARBA00022825"/>
    </source>
</evidence>
<keyword evidence="12 15" id="KW-1015">Disulfide bond</keyword>
<dbReference type="SMART" id="SM00409">
    <property type="entry name" value="IG"/>
    <property type="match status" value="1"/>
</dbReference>
<feature type="domain" description="Ig-like" evidence="18">
    <location>
        <begin position="71"/>
        <end position="155"/>
    </location>
</feature>
<dbReference type="PANTHER" id="PTHR24264:SF65">
    <property type="entry name" value="SRCR DOMAIN-CONTAINING PROTEIN"/>
    <property type="match status" value="1"/>
</dbReference>
<evidence type="ECO:0000256" key="11">
    <source>
        <dbReference type="ARBA" id="ARBA00022889"/>
    </source>
</evidence>
<keyword evidence="7" id="KW-0430">Lectin</keyword>
<evidence type="ECO:0000256" key="16">
    <source>
        <dbReference type="RuleBase" id="RU363034"/>
    </source>
</evidence>
<evidence type="ECO:0000256" key="5">
    <source>
        <dbReference type="ARBA" id="ARBA00022670"/>
    </source>
</evidence>
<dbReference type="InterPro" id="IPR000436">
    <property type="entry name" value="Sushi_SCR_CCP_dom"/>
</dbReference>
<keyword evidence="10 16" id="KW-0720">Serine protease</keyword>
<organism evidence="20 21">
    <name type="scientific">Oedothorax gibbosus</name>
    <dbReference type="NCBI Taxonomy" id="931172"/>
    <lineage>
        <taxon>Eukaryota</taxon>
        <taxon>Metazoa</taxon>
        <taxon>Ecdysozoa</taxon>
        <taxon>Arthropoda</taxon>
        <taxon>Chelicerata</taxon>
        <taxon>Arachnida</taxon>
        <taxon>Araneae</taxon>
        <taxon>Araneomorphae</taxon>
        <taxon>Entelegynae</taxon>
        <taxon>Araneoidea</taxon>
        <taxon>Linyphiidae</taxon>
        <taxon>Erigoninae</taxon>
        <taxon>Oedothorax</taxon>
    </lineage>
</organism>
<dbReference type="PANTHER" id="PTHR24264">
    <property type="entry name" value="TRYPSIN-RELATED"/>
    <property type="match status" value="1"/>
</dbReference>
<evidence type="ECO:0000256" key="12">
    <source>
        <dbReference type="ARBA" id="ARBA00023157"/>
    </source>
</evidence>
<evidence type="ECO:0000256" key="13">
    <source>
        <dbReference type="ARBA" id="ARBA00052079"/>
    </source>
</evidence>
<dbReference type="PROSITE" id="PS00134">
    <property type="entry name" value="TRYPSIN_HIS"/>
    <property type="match status" value="1"/>
</dbReference>
<comment type="caution">
    <text evidence="15">Lacks conserved residue(s) required for the propagation of feature annotation.</text>
</comment>
<dbReference type="SMART" id="SM00032">
    <property type="entry name" value="CCP"/>
    <property type="match status" value="1"/>
</dbReference>
<evidence type="ECO:0000259" key="18">
    <source>
        <dbReference type="PROSITE" id="PS50835"/>
    </source>
</evidence>
<dbReference type="EMBL" id="JAFNEN010000458">
    <property type="protein sequence ID" value="KAG8182584.1"/>
    <property type="molecule type" value="Genomic_DNA"/>
</dbReference>
<dbReference type="GO" id="GO:0006508">
    <property type="term" value="P:proteolysis"/>
    <property type="evidence" value="ECO:0007669"/>
    <property type="project" value="UniProtKB-KW"/>
</dbReference>
<dbReference type="InterPro" id="IPR050127">
    <property type="entry name" value="Serine_Proteases_S1"/>
</dbReference>
<dbReference type="InterPro" id="IPR043504">
    <property type="entry name" value="Peptidase_S1_PA_chymotrypsin"/>
</dbReference>
<dbReference type="PROSITE" id="PS50240">
    <property type="entry name" value="TRYPSIN_DOM"/>
    <property type="match status" value="1"/>
</dbReference>
<feature type="domain" description="Ig-like" evidence="18">
    <location>
        <begin position="165"/>
        <end position="259"/>
    </location>
</feature>
<dbReference type="CDD" id="cd00033">
    <property type="entry name" value="CCP"/>
    <property type="match status" value="1"/>
</dbReference>
<evidence type="ECO:0000259" key="17">
    <source>
        <dbReference type="PROSITE" id="PS50240"/>
    </source>
</evidence>
<accession>A0AAV6UED0</accession>
<proteinExistence type="predicted"/>
<dbReference type="InterPro" id="IPR007110">
    <property type="entry name" value="Ig-like_dom"/>
</dbReference>
<dbReference type="InterPro" id="IPR003599">
    <property type="entry name" value="Ig_sub"/>
</dbReference>
<dbReference type="SMART" id="SM00408">
    <property type="entry name" value="IGc2"/>
    <property type="match status" value="1"/>
</dbReference>
<dbReference type="CDD" id="cd00190">
    <property type="entry name" value="Tryp_SPc"/>
    <property type="match status" value="1"/>
</dbReference>
<dbReference type="Pfam" id="PF13927">
    <property type="entry name" value="Ig_3"/>
    <property type="match status" value="1"/>
</dbReference>
<dbReference type="InterPro" id="IPR001314">
    <property type="entry name" value="Peptidase_S1A"/>
</dbReference>
<dbReference type="GO" id="GO:0042381">
    <property type="term" value="P:hemolymph coagulation"/>
    <property type="evidence" value="ECO:0007669"/>
    <property type="project" value="UniProtKB-KW"/>
</dbReference>
<dbReference type="PROSITE" id="PS50835">
    <property type="entry name" value="IG_LIKE"/>
    <property type="match status" value="2"/>
</dbReference>